<comment type="caution">
    <text evidence="1">The sequence shown here is derived from an EMBL/GenBank/DDBJ whole genome shotgun (WGS) entry which is preliminary data.</text>
</comment>
<dbReference type="Proteomes" id="UP000475862">
    <property type="component" value="Unassembled WGS sequence"/>
</dbReference>
<evidence type="ECO:0000313" key="2">
    <source>
        <dbReference type="Proteomes" id="UP000475862"/>
    </source>
</evidence>
<sequence>MAGTGVCAKTACRFRGRRSEWFEEVKDNIEQHRLVNDVDSFDSRRNAVLKNKPVNNSLGERWAKLPSLLQRQTVHVENYLGSSYLGGWFHYGCFKEYHSTFVYFVQRALLVLPFLWKTKQLITYFLIQLLKSCVHLGHVSVRHVVYRDRKCFSQSWVKGHRIYLSLVIESNDLWYYQLVCTFWIVFRWTKKANQPCSVVYGRFEIFVL</sequence>
<accession>A0A6G0U4F9</accession>
<dbReference type="EMBL" id="VYZN01000008">
    <property type="protein sequence ID" value="KAE9543509.1"/>
    <property type="molecule type" value="Genomic_DNA"/>
</dbReference>
<reference evidence="1 2" key="1">
    <citation type="submission" date="2019-08" db="EMBL/GenBank/DDBJ databases">
        <title>The genome of the soybean aphid Biotype 1, its phylome, world population structure and adaptation to the North American continent.</title>
        <authorList>
            <person name="Giordano R."/>
            <person name="Donthu R.K."/>
            <person name="Hernandez A.G."/>
            <person name="Wright C.L."/>
            <person name="Zimin A.V."/>
        </authorList>
    </citation>
    <scope>NUCLEOTIDE SEQUENCE [LARGE SCALE GENOMIC DNA]</scope>
    <source>
        <tissue evidence="1">Whole aphids</tissue>
    </source>
</reference>
<organism evidence="1 2">
    <name type="scientific">Aphis glycines</name>
    <name type="common">Soybean aphid</name>
    <dbReference type="NCBI Taxonomy" id="307491"/>
    <lineage>
        <taxon>Eukaryota</taxon>
        <taxon>Metazoa</taxon>
        <taxon>Ecdysozoa</taxon>
        <taxon>Arthropoda</taxon>
        <taxon>Hexapoda</taxon>
        <taxon>Insecta</taxon>
        <taxon>Pterygota</taxon>
        <taxon>Neoptera</taxon>
        <taxon>Paraneoptera</taxon>
        <taxon>Hemiptera</taxon>
        <taxon>Sternorrhyncha</taxon>
        <taxon>Aphidomorpha</taxon>
        <taxon>Aphidoidea</taxon>
        <taxon>Aphididae</taxon>
        <taxon>Aphidini</taxon>
        <taxon>Aphis</taxon>
        <taxon>Aphis</taxon>
    </lineage>
</organism>
<proteinExistence type="predicted"/>
<evidence type="ECO:0000313" key="1">
    <source>
        <dbReference type="EMBL" id="KAE9543509.1"/>
    </source>
</evidence>
<protein>
    <submittedName>
        <fullName evidence="1">Uncharacterized protein</fullName>
    </submittedName>
</protein>
<dbReference type="AlphaFoldDB" id="A0A6G0U4F9"/>
<name>A0A6G0U4F9_APHGL</name>
<gene>
    <name evidence="1" type="ORF">AGLY_002309</name>
</gene>
<keyword evidence="2" id="KW-1185">Reference proteome</keyword>